<sequence>MRADGLLLEIVTGLMLQPTCMESLMVHFQYISLNMKHILQNLLEDEHEMQQTRQDASDQDEELATQAGGVGCKMLNCKLKANQNDVADESDNSGEISNMQNKATDLSVFPIMMNAPV</sequence>
<dbReference type="Proteomes" id="UP000193067">
    <property type="component" value="Unassembled WGS sequence"/>
</dbReference>
<protein>
    <submittedName>
        <fullName evidence="1">Uncharacterized protein</fullName>
    </submittedName>
</protein>
<gene>
    <name evidence="1" type="ORF">PYCCODRAFT_1429267</name>
</gene>
<name>A0A1Y2I4T7_TRAC3</name>
<reference evidence="1 2" key="1">
    <citation type="journal article" date="2015" name="Biotechnol. Biofuels">
        <title>Enhanced degradation of softwood versus hardwood by the white-rot fungus Pycnoporus coccineus.</title>
        <authorList>
            <person name="Couturier M."/>
            <person name="Navarro D."/>
            <person name="Chevret D."/>
            <person name="Henrissat B."/>
            <person name="Piumi F."/>
            <person name="Ruiz-Duenas F.J."/>
            <person name="Martinez A.T."/>
            <person name="Grigoriev I.V."/>
            <person name="Riley R."/>
            <person name="Lipzen A."/>
            <person name="Berrin J.G."/>
            <person name="Master E.R."/>
            <person name="Rosso M.N."/>
        </authorList>
    </citation>
    <scope>NUCLEOTIDE SEQUENCE [LARGE SCALE GENOMIC DNA]</scope>
    <source>
        <strain evidence="1 2">BRFM310</strain>
    </source>
</reference>
<organism evidence="1 2">
    <name type="scientific">Trametes coccinea (strain BRFM310)</name>
    <name type="common">Pycnoporus coccineus</name>
    <dbReference type="NCBI Taxonomy" id="1353009"/>
    <lineage>
        <taxon>Eukaryota</taxon>
        <taxon>Fungi</taxon>
        <taxon>Dikarya</taxon>
        <taxon>Basidiomycota</taxon>
        <taxon>Agaricomycotina</taxon>
        <taxon>Agaricomycetes</taxon>
        <taxon>Polyporales</taxon>
        <taxon>Polyporaceae</taxon>
        <taxon>Trametes</taxon>
    </lineage>
</organism>
<evidence type="ECO:0000313" key="2">
    <source>
        <dbReference type="Proteomes" id="UP000193067"/>
    </source>
</evidence>
<proteinExistence type="predicted"/>
<dbReference type="AlphaFoldDB" id="A0A1Y2I4T7"/>
<evidence type="ECO:0000313" key="1">
    <source>
        <dbReference type="EMBL" id="OSC96145.1"/>
    </source>
</evidence>
<accession>A0A1Y2I4T7</accession>
<keyword evidence="2" id="KW-1185">Reference proteome</keyword>
<dbReference type="EMBL" id="KZ084273">
    <property type="protein sequence ID" value="OSC96145.1"/>
    <property type="molecule type" value="Genomic_DNA"/>
</dbReference>